<proteinExistence type="predicted"/>
<protein>
    <submittedName>
        <fullName evidence="2">Uncharacterized protein</fullName>
    </submittedName>
</protein>
<evidence type="ECO:0000313" key="2">
    <source>
        <dbReference type="EMBL" id="GAA1861709.1"/>
    </source>
</evidence>
<evidence type="ECO:0000313" key="3">
    <source>
        <dbReference type="Proteomes" id="UP001500449"/>
    </source>
</evidence>
<feature type="compositionally biased region" description="Basic residues" evidence="1">
    <location>
        <begin position="20"/>
        <end position="31"/>
    </location>
</feature>
<dbReference type="EMBL" id="BAAAQK010000018">
    <property type="protein sequence ID" value="GAA1861709.1"/>
    <property type="molecule type" value="Genomic_DNA"/>
</dbReference>
<accession>A0ABN2NBG0</accession>
<gene>
    <name evidence="2" type="ORF">GCM10009836_47390</name>
</gene>
<feature type="region of interest" description="Disordered" evidence="1">
    <location>
        <begin position="20"/>
        <end position="49"/>
    </location>
</feature>
<keyword evidence="3" id="KW-1185">Reference proteome</keyword>
<organism evidence="2 3">
    <name type="scientific">Pseudonocardia ailaonensis</name>
    <dbReference type="NCBI Taxonomy" id="367279"/>
    <lineage>
        <taxon>Bacteria</taxon>
        <taxon>Bacillati</taxon>
        <taxon>Actinomycetota</taxon>
        <taxon>Actinomycetes</taxon>
        <taxon>Pseudonocardiales</taxon>
        <taxon>Pseudonocardiaceae</taxon>
        <taxon>Pseudonocardia</taxon>
    </lineage>
</organism>
<comment type="caution">
    <text evidence="2">The sequence shown here is derived from an EMBL/GenBank/DDBJ whole genome shotgun (WGS) entry which is preliminary data.</text>
</comment>
<evidence type="ECO:0000256" key="1">
    <source>
        <dbReference type="SAM" id="MobiDB-lite"/>
    </source>
</evidence>
<name>A0ABN2NBG0_9PSEU</name>
<reference evidence="2 3" key="1">
    <citation type="journal article" date="2019" name="Int. J. Syst. Evol. Microbiol.">
        <title>The Global Catalogue of Microorganisms (GCM) 10K type strain sequencing project: providing services to taxonomists for standard genome sequencing and annotation.</title>
        <authorList>
            <consortium name="The Broad Institute Genomics Platform"/>
            <consortium name="The Broad Institute Genome Sequencing Center for Infectious Disease"/>
            <person name="Wu L."/>
            <person name="Ma J."/>
        </authorList>
    </citation>
    <scope>NUCLEOTIDE SEQUENCE [LARGE SCALE GENOMIC DNA]</scope>
    <source>
        <strain evidence="2 3">JCM 16009</strain>
    </source>
</reference>
<dbReference type="Proteomes" id="UP001500449">
    <property type="component" value="Unassembled WGS sequence"/>
</dbReference>
<sequence>MRQTHRGVRLLTEVSHQRRCPGRSFTPRHRAATGARVAPAGRDGRPADGGTRVRVTGFDDRTGQGYVVRTGGDLAGGDPADAAGTRTVTHQGVSVSLTDGLALLLDDSLANRPVTLLSWSGPEVPLTLDDHTLLAWLTNVVGGIVAVSGDPGPDPRL</sequence>